<organism evidence="3 4">
    <name type="scientific">Coniella lustricola</name>
    <dbReference type="NCBI Taxonomy" id="2025994"/>
    <lineage>
        <taxon>Eukaryota</taxon>
        <taxon>Fungi</taxon>
        <taxon>Dikarya</taxon>
        <taxon>Ascomycota</taxon>
        <taxon>Pezizomycotina</taxon>
        <taxon>Sordariomycetes</taxon>
        <taxon>Sordariomycetidae</taxon>
        <taxon>Diaporthales</taxon>
        <taxon>Schizoparmaceae</taxon>
        <taxon>Coniella</taxon>
    </lineage>
</organism>
<name>A0A2T3A6I4_9PEZI</name>
<sequence length="62" mass="6706">MAAASTASTIPKDMDGFIVGIIGMGDMGKMYARRLSAAGWSVKACDRDDKYDGLVEEFRDNV</sequence>
<evidence type="ECO:0000313" key="3">
    <source>
        <dbReference type="EMBL" id="PSR83756.1"/>
    </source>
</evidence>
<dbReference type="AlphaFoldDB" id="A0A2T3A6I4"/>
<dbReference type="EMBL" id="KZ678454">
    <property type="protein sequence ID" value="PSR83756.1"/>
    <property type="molecule type" value="Genomic_DNA"/>
</dbReference>
<accession>A0A2T3A6I4</accession>
<keyword evidence="1" id="KW-0560">Oxidoreductase</keyword>
<dbReference type="PANTHER" id="PTHR21363:SF0">
    <property type="entry name" value="PREPHENATE DEHYDROGENASE [NADP(+)]"/>
    <property type="match status" value="1"/>
</dbReference>
<dbReference type="PANTHER" id="PTHR21363">
    <property type="entry name" value="PREPHENATE DEHYDROGENASE"/>
    <property type="match status" value="1"/>
</dbReference>
<dbReference type="InterPro" id="IPR050812">
    <property type="entry name" value="Preph/Arog_dehydrog"/>
</dbReference>
<dbReference type="InterPro" id="IPR006115">
    <property type="entry name" value="6PGDH_NADP-bd"/>
</dbReference>
<dbReference type="InParanoid" id="A0A2T3A6I4"/>
<dbReference type="Proteomes" id="UP000241462">
    <property type="component" value="Unassembled WGS sequence"/>
</dbReference>
<dbReference type="InterPro" id="IPR036291">
    <property type="entry name" value="NAD(P)-bd_dom_sf"/>
</dbReference>
<evidence type="ECO:0000259" key="2">
    <source>
        <dbReference type="Pfam" id="PF03446"/>
    </source>
</evidence>
<evidence type="ECO:0000256" key="1">
    <source>
        <dbReference type="ARBA" id="ARBA00023002"/>
    </source>
</evidence>
<dbReference type="GO" id="GO:0050661">
    <property type="term" value="F:NADP binding"/>
    <property type="evidence" value="ECO:0007669"/>
    <property type="project" value="InterPro"/>
</dbReference>
<dbReference type="GO" id="GO:0008977">
    <property type="term" value="F:prephenate dehydrogenase (NAD+) activity"/>
    <property type="evidence" value="ECO:0007669"/>
    <property type="project" value="TreeGrafter"/>
</dbReference>
<reference evidence="3 4" key="1">
    <citation type="journal article" date="2018" name="Mycol. Prog.">
        <title>Coniella lustricola, a new species from submerged detritus.</title>
        <authorList>
            <person name="Raudabaugh D.B."/>
            <person name="Iturriaga T."/>
            <person name="Carver A."/>
            <person name="Mondo S."/>
            <person name="Pangilinan J."/>
            <person name="Lipzen A."/>
            <person name="He G."/>
            <person name="Amirebrahimi M."/>
            <person name="Grigoriev I.V."/>
            <person name="Miller A.N."/>
        </authorList>
    </citation>
    <scope>NUCLEOTIDE SEQUENCE [LARGE SCALE GENOMIC DNA]</scope>
    <source>
        <strain evidence="3 4">B22-T-1</strain>
    </source>
</reference>
<dbReference type="Gene3D" id="3.40.50.720">
    <property type="entry name" value="NAD(P)-binding Rossmann-like Domain"/>
    <property type="match status" value="1"/>
</dbReference>
<feature type="domain" description="6-phosphogluconate dehydrogenase NADP-binding" evidence="2">
    <location>
        <begin position="19"/>
        <end position="56"/>
    </location>
</feature>
<dbReference type="STRING" id="2025994.A0A2T3A6I4"/>
<dbReference type="SUPFAM" id="SSF51735">
    <property type="entry name" value="NAD(P)-binding Rossmann-fold domains"/>
    <property type="match status" value="1"/>
</dbReference>
<evidence type="ECO:0000313" key="4">
    <source>
        <dbReference type="Proteomes" id="UP000241462"/>
    </source>
</evidence>
<proteinExistence type="predicted"/>
<dbReference type="GO" id="GO:0006571">
    <property type="term" value="P:tyrosine biosynthetic process"/>
    <property type="evidence" value="ECO:0007669"/>
    <property type="project" value="TreeGrafter"/>
</dbReference>
<dbReference type="OrthoDB" id="5224204at2759"/>
<keyword evidence="4" id="KW-1185">Reference proteome</keyword>
<gene>
    <name evidence="3" type="ORF">BD289DRAFT_435379</name>
</gene>
<dbReference type="GO" id="GO:0070403">
    <property type="term" value="F:NAD+ binding"/>
    <property type="evidence" value="ECO:0007669"/>
    <property type="project" value="TreeGrafter"/>
</dbReference>
<protein>
    <recommendedName>
        <fullName evidence="2">6-phosphogluconate dehydrogenase NADP-binding domain-containing protein</fullName>
    </recommendedName>
</protein>
<dbReference type="Pfam" id="PF03446">
    <property type="entry name" value="NAD_binding_2"/>
    <property type="match status" value="1"/>
</dbReference>